<feature type="domain" description="Sensor histidine kinase NatK-like C-terminal" evidence="3">
    <location>
        <begin position="321"/>
        <end position="422"/>
    </location>
</feature>
<evidence type="ECO:0000259" key="3">
    <source>
        <dbReference type="Pfam" id="PF14501"/>
    </source>
</evidence>
<dbReference type="PANTHER" id="PTHR40448">
    <property type="entry name" value="TWO-COMPONENT SENSOR HISTIDINE KINASE"/>
    <property type="match status" value="1"/>
</dbReference>
<keyword evidence="2" id="KW-1133">Transmembrane helix</keyword>
<feature type="transmembrane region" description="Helical" evidence="2">
    <location>
        <begin position="33"/>
        <end position="59"/>
    </location>
</feature>
<feature type="transmembrane region" description="Helical" evidence="2">
    <location>
        <begin position="175"/>
        <end position="194"/>
    </location>
</feature>
<accession>A0ABD7IU79</accession>
<dbReference type="Gene3D" id="3.30.565.10">
    <property type="entry name" value="Histidine kinase-like ATPase, C-terminal domain"/>
    <property type="match status" value="1"/>
</dbReference>
<evidence type="ECO:0000256" key="1">
    <source>
        <dbReference type="SAM" id="Coils"/>
    </source>
</evidence>
<dbReference type="Proteomes" id="UP000238378">
    <property type="component" value="Unassembled WGS sequence"/>
</dbReference>
<keyword evidence="2" id="KW-0472">Membrane</keyword>
<sequence length="426" mass="48354">MVDFLNIVVQVTSLLLIYHRISSIKLTMREIALVFLGTFFSSILLSTFFFTVVIMMLTAIGIKDGLHQKKYLAFFYSVYSVTFFSLVGNLSSLLGTFVDGESIYIPIFFTALPVVINELICKLINPDFDFLRSNYGYATRNLVIGVNFIFFSLCTVQYGSYYWEDTMGDIGYVRYYLTGSFLLLLIALVIYLNLKLSAIQQSQLRCLREEQIKHMEQYTSQIENLYTEVRSIRHDYINVMLSLSHGIEDENITEIKTVYNEVLSGLNASLQSSKYSLINLSKLKVPAIKSILSSKIIYAQQNGIEVNIEISSDVTTTYFDLLDYIRVIAIFLDNAIEASLSTDLPEMSIAFIEEDDSQTVIIVNNAPDSYIDKRKIFESGFSTKGDNRGIGLATVKDILNKYPNASLETEFKNSLFTQKLAIKKDV</sequence>
<dbReference type="EMBL" id="RDCJ01000006">
    <property type="protein sequence ID" value="RMW52864.1"/>
    <property type="molecule type" value="Genomic_DNA"/>
</dbReference>
<dbReference type="InterPro" id="IPR032834">
    <property type="entry name" value="NatK-like_C"/>
</dbReference>
<reference evidence="4 6" key="1">
    <citation type="submission" date="2018-03" db="EMBL/GenBank/DDBJ databases">
        <title>Draft Genome Sequences of six Lactobacillus pentosus Strains Isolated from Brines of Traditionally Fermented Spanish-Style Green Table Olives.</title>
        <authorList>
            <person name="Calero-Delgado B."/>
            <person name="Martin-Platero A.M."/>
            <person name="Perez-Pulido A.J."/>
            <person name="Benitez-Cabello A."/>
            <person name="Casimiro-Soriguer C.S."/>
            <person name="Martinez-Bueno M."/>
            <person name="Arroyo-Lopez F.N."/>
            <person name="Rodriguez-Gomez F."/>
            <person name="Bautista-Gallego J."/>
            <person name="Garrido-Fernandez A."/>
            <person name="Jimenez-Diaz R."/>
        </authorList>
    </citation>
    <scope>NUCLEOTIDE SEQUENCE [LARGE SCALE GENOMIC DNA]</scope>
    <source>
        <strain evidence="4 6">IG2</strain>
    </source>
</reference>
<reference evidence="5 7" key="2">
    <citation type="submission" date="2018-10" db="EMBL/GenBank/DDBJ databases">
        <title>Genome sequences of five Lactobacillus pentosus strains isolated from brines of traditionally fermented spanish-style green table olives and differences between them.</title>
        <authorList>
            <person name="Jimenez Diaz R."/>
        </authorList>
    </citation>
    <scope>NUCLEOTIDE SEQUENCE [LARGE SCALE GENOMIC DNA]</scope>
    <source>
        <strain evidence="5 7">IG10</strain>
    </source>
</reference>
<dbReference type="EMBL" id="PVOB01000048">
    <property type="protein sequence ID" value="PRO95564.1"/>
    <property type="molecule type" value="Genomic_DNA"/>
</dbReference>
<proteinExistence type="predicted"/>
<dbReference type="InterPro" id="IPR036890">
    <property type="entry name" value="HATPase_C_sf"/>
</dbReference>
<name>A0ABD7IU79_LACPE</name>
<evidence type="ECO:0000256" key="2">
    <source>
        <dbReference type="SAM" id="Phobius"/>
    </source>
</evidence>
<feature type="coiled-coil region" evidence="1">
    <location>
        <begin position="208"/>
        <end position="235"/>
    </location>
</feature>
<evidence type="ECO:0000313" key="5">
    <source>
        <dbReference type="EMBL" id="RMW52864.1"/>
    </source>
</evidence>
<dbReference type="Proteomes" id="UP000276249">
    <property type="component" value="Unassembled WGS sequence"/>
</dbReference>
<dbReference type="Pfam" id="PF14501">
    <property type="entry name" value="HATPase_c_5"/>
    <property type="match status" value="1"/>
</dbReference>
<keyword evidence="1" id="KW-0175">Coiled coil</keyword>
<gene>
    <name evidence="4" type="ORF">C6Y08_03945</name>
    <name evidence="5" type="ORF">D6U18_00695</name>
</gene>
<feature type="transmembrane region" description="Helical" evidence="2">
    <location>
        <begin position="71"/>
        <end position="91"/>
    </location>
</feature>
<evidence type="ECO:0000313" key="7">
    <source>
        <dbReference type="Proteomes" id="UP000276249"/>
    </source>
</evidence>
<keyword evidence="6" id="KW-1185">Reference proteome</keyword>
<dbReference type="AlphaFoldDB" id="A0ABD7IU79"/>
<feature type="transmembrane region" description="Helical" evidence="2">
    <location>
        <begin position="103"/>
        <end position="121"/>
    </location>
</feature>
<protein>
    <submittedName>
        <fullName evidence="5">GHKL domain-containing protein</fullName>
    </submittedName>
</protein>
<dbReference type="PANTHER" id="PTHR40448:SF1">
    <property type="entry name" value="TWO-COMPONENT SENSOR HISTIDINE KINASE"/>
    <property type="match status" value="1"/>
</dbReference>
<dbReference type="SUPFAM" id="SSF55874">
    <property type="entry name" value="ATPase domain of HSP90 chaperone/DNA topoisomerase II/histidine kinase"/>
    <property type="match status" value="1"/>
</dbReference>
<feature type="transmembrane region" description="Helical" evidence="2">
    <location>
        <begin position="142"/>
        <end position="163"/>
    </location>
</feature>
<evidence type="ECO:0000313" key="4">
    <source>
        <dbReference type="EMBL" id="PRO95564.1"/>
    </source>
</evidence>
<evidence type="ECO:0000313" key="6">
    <source>
        <dbReference type="Proteomes" id="UP000238378"/>
    </source>
</evidence>
<comment type="caution">
    <text evidence="5">The sequence shown here is derived from an EMBL/GenBank/DDBJ whole genome shotgun (WGS) entry which is preliminary data.</text>
</comment>
<keyword evidence="2" id="KW-0812">Transmembrane</keyword>
<organism evidence="5 7">
    <name type="scientific">Lactiplantibacillus pentosus</name>
    <name type="common">Lactobacillus pentosus</name>
    <dbReference type="NCBI Taxonomy" id="1589"/>
    <lineage>
        <taxon>Bacteria</taxon>
        <taxon>Bacillati</taxon>
        <taxon>Bacillota</taxon>
        <taxon>Bacilli</taxon>
        <taxon>Lactobacillales</taxon>
        <taxon>Lactobacillaceae</taxon>
        <taxon>Lactiplantibacillus</taxon>
    </lineage>
</organism>